<comment type="caution">
    <text evidence="2">The sequence shown here is derived from an EMBL/GenBank/DDBJ whole genome shotgun (WGS) entry which is preliminary data.</text>
</comment>
<organism evidence="2 3">
    <name type="scientific">Adhaeribacter pallidiroseus</name>
    <dbReference type="NCBI Taxonomy" id="2072847"/>
    <lineage>
        <taxon>Bacteria</taxon>
        <taxon>Pseudomonadati</taxon>
        <taxon>Bacteroidota</taxon>
        <taxon>Cytophagia</taxon>
        <taxon>Cytophagales</taxon>
        <taxon>Hymenobacteraceae</taxon>
        <taxon>Adhaeribacter</taxon>
    </lineage>
</organism>
<dbReference type="CDD" id="cd03360">
    <property type="entry name" value="LbH_AT_putative"/>
    <property type="match status" value="1"/>
</dbReference>
<dbReference type="AlphaFoldDB" id="A0A369QI80"/>
<keyword evidence="2" id="KW-0012">Acyltransferase</keyword>
<dbReference type="InterPro" id="IPR050179">
    <property type="entry name" value="Trans_hexapeptide_repeat"/>
</dbReference>
<gene>
    <name evidence="2" type="primary">wbqR</name>
    <name evidence="2" type="ORF">AHMF7616_02732</name>
</gene>
<dbReference type="RefSeq" id="WP_199474214.1">
    <property type="nucleotide sequence ID" value="NZ_QASA01000001.1"/>
</dbReference>
<dbReference type="GO" id="GO:0016746">
    <property type="term" value="F:acyltransferase activity"/>
    <property type="evidence" value="ECO:0007669"/>
    <property type="project" value="UniProtKB-KW"/>
</dbReference>
<dbReference type="Gene3D" id="2.160.10.10">
    <property type="entry name" value="Hexapeptide repeat proteins"/>
    <property type="match status" value="1"/>
</dbReference>
<dbReference type="EC" id="2.3.1.-" evidence="2"/>
<dbReference type="EMBL" id="QASA01000001">
    <property type="protein sequence ID" value="RDC64122.1"/>
    <property type="molecule type" value="Genomic_DNA"/>
</dbReference>
<evidence type="ECO:0000313" key="2">
    <source>
        <dbReference type="EMBL" id="RDC64122.1"/>
    </source>
</evidence>
<sequence length="218" mass="24678">MFGDSAFAEIAYEYFSYDSEYEVMAFTVSKEFIKKDSLFGLPIVAFEEVDKMFDPSFYEMHIAITYDKINRIRIEFYKQAKEKGYKLANYISSKAFVWRNVDLGDNCFIFEDNTIQPFVKIGSNNVFWSGNHIGHHSSIGSHNFISSHVVISGFCEIGNANFIGVNATMANNLTIGNDCLIGSSVHIVKSVKDGSLIKGTPNYPVEKSTYELFRIDNL</sequence>
<dbReference type="SUPFAM" id="SSF51161">
    <property type="entry name" value="Trimeric LpxA-like enzymes"/>
    <property type="match status" value="1"/>
</dbReference>
<proteinExistence type="inferred from homology"/>
<protein>
    <submittedName>
        <fullName evidence="2">Acyl-(Acyl-carrier-protein)--UDP-N-acetylglucosamine O-acyltransferase</fullName>
        <ecNumber evidence="2">2.3.1.-</ecNumber>
    </submittedName>
</protein>
<keyword evidence="3" id="KW-1185">Reference proteome</keyword>
<comment type="similarity">
    <text evidence="1">Belongs to the transferase hexapeptide repeat family.</text>
</comment>
<dbReference type="InterPro" id="IPR020019">
    <property type="entry name" value="AcTrfase_PglD-like"/>
</dbReference>
<dbReference type="Proteomes" id="UP000253919">
    <property type="component" value="Unassembled WGS sequence"/>
</dbReference>
<keyword evidence="2" id="KW-0808">Transferase</keyword>
<name>A0A369QI80_9BACT</name>
<evidence type="ECO:0000256" key="1">
    <source>
        <dbReference type="ARBA" id="ARBA00007274"/>
    </source>
</evidence>
<accession>A0A369QI80</accession>
<dbReference type="PANTHER" id="PTHR43300">
    <property type="entry name" value="ACETYLTRANSFERASE"/>
    <property type="match status" value="1"/>
</dbReference>
<dbReference type="InterPro" id="IPR011004">
    <property type="entry name" value="Trimer_LpxA-like_sf"/>
</dbReference>
<evidence type="ECO:0000313" key="3">
    <source>
        <dbReference type="Proteomes" id="UP000253919"/>
    </source>
</evidence>
<reference evidence="2 3" key="1">
    <citation type="submission" date="2018-04" db="EMBL/GenBank/DDBJ databases">
        <title>Adhaeribacter sp. HMF7616 genome sequencing and assembly.</title>
        <authorList>
            <person name="Kang H."/>
            <person name="Kang J."/>
            <person name="Cha I."/>
            <person name="Kim H."/>
            <person name="Joh K."/>
        </authorList>
    </citation>
    <scope>NUCLEOTIDE SEQUENCE [LARGE SCALE GENOMIC DNA]</scope>
    <source>
        <strain evidence="2 3">HMF7616</strain>
    </source>
</reference>
<dbReference type="PANTHER" id="PTHR43300:SF4">
    <property type="entry name" value="ACYL-[ACYL-CARRIER-PROTEIN]--UDP-N-ACETYLGLUCOSAMINE O-ACYLTRANSFERASE"/>
    <property type="match status" value="1"/>
</dbReference>